<keyword evidence="2" id="KW-1185">Reference proteome</keyword>
<protein>
    <recommendedName>
        <fullName evidence="3">Heterokaryon incompatibility domain-containing protein</fullName>
    </recommendedName>
</protein>
<comment type="caution">
    <text evidence="1">The sequence shown here is derived from an EMBL/GenBank/DDBJ whole genome shotgun (WGS) entry which is preliminary data.</text>
</comment>
<sequence>MEQVADNHGDGIRDIYVTCVDDLKEPDVHPPNTFQEFYDFPELCGWQVKEDFTLMPYDQGEQYHNAPAKQVNQLSKPFLIQAWLFFGLIQTLVQIDNKPILTFNDLHASGQLSTAKLHDAIKKWTDWEAKNKKGQRFRLIQVGWVLDQARQVIRKEFAYRPGEDDADDDLNDTLDGYGNQAQVHPGDKMILVIMCLGETLAAAKARILEQNQIDTTGWHSDDQAGWGPPKHVFTMMEKAKWCPRTMEILRGQVSSNATMLIAAYQAYHASDRMKGGHIEAGCTAQECKLKSLDEKGKYENRHRPNCRRRNCEPFGPEGETVLELLRRDKNIIPLLRLKGCDDPGGPQFEVIPFDPKDEDDTMDFVTISHVWSDGWGNEQENKLNRCQLSFIRSQIKRATGSENTPFWMDTLVIPVAKGEEECRKRGIRQIFDVFSSSSHTIILDNGLSDMDQGKTGRPAEAAMKIFASIWMRRLWTLQEAYLSNKLLIPFMEENRATNNLVDFDVLEQELELFMKKSTSGITQIIKVQLSHTIMGEERRLRKNRMTGKGRHEKLLKEKTAAVVANAYRAARWRTTAKPEHEVLALATLLKLETQGTQIEEAGLDPPGKTTNAFSNDRLEDLVCVFWTVLHRQRKGAIPSGMIFLPGDKVNRKGFGWAPRTWLSAYEMDYPDPLSSWIKPTDLSPEKGLSVYYPGFLLHPDSTSCRGKILGTSADSEPFTFPVDRSLNEWYSFQRLDDTATGPLNEVTRQVKANTQLAIILSGSALPRESPREISLLVEVIDFEADQTSEETLDRRAVEYRCHIIHRILVWRSPDHLRGTRDKRSFKSGSPGAGLDEDICIGEVTNTNQRWWVDRPEIIKTVKLPSEKNEQEEEFTPKPIKRAETTLDKIVNVFSGVWTKRKV</sequence>
<organism evidence="1 2">
    <name type="scientific">Rhypophila decipiens</name>
    <dbReference type="NCBI Taxonomy" id="261697"/>
    <lineage>
        <taxon>Eukaryota</taxon>
        <taxon>Fungi</taxon>
        <taxon>Dikarya</taxon>
        <taxon>Ascomycota</taxon>
        <taxon>Pezizomycotina</taxon>
        <taxon>Sordariomycetes</taxon>
        <taxon>Sordariomycetidae</taxon>
        <taxon>Sordariales</taxon>
        <taxon>Naviculisporaceae</taxon>
        <taxon>Rhypophila</taxon>
    </lineage>
</organism>
<dbReference type="PANTHER" id="PTHR39596:SF2">
    <property type="entry name" value="HET DOMAIN PROTEIN (AFU_ORTHOLOGUE AFUA_1G17550)-RELATED"/>
    <property type="match status" value="1"/>
</dbReference>
<gene>
    <name evidence="1" type="ORF">QBC37DRAFT_449855</name>
</gene>
<dbReference type="AlphaFoldDB" id="A0AAN6Y1L2"/>
<reference evidence="1" key="1">
    <citation type="journal article" date="2023" name="Mol. Phylogenet. Evol.">
        <title>Genome-scale phylogeny and comparative genomics of the fungal order Sordariales.</title>
        <authorList>
            <person name="Hensen N."/>
            <person name="Bonometti L."/>
            <person name="Westerberg I."/>
            <person name="Brannstrom I.O."/>
            <person name="Guillou S."/>
            <person name="Cros-Aarteil S."/>
            <person name="Calhoun S."/>
            <person name="Haridas S."/>
            <person name="Kuo A."/>
            <person name="Mondo S."/>
            <person name="Pangilinan J."/>
            <person name="Riley R."/>
            <person name="LaButti K."/>
            <person name="Andreopoulos B."/>
            <person name="Lipzen A."/>
            <person name="Chen C."/>
            <person name="Yan M."/>
            <person name="Daum C."/>
            <person name="Ng V."/>
            <person name="Clum A."/>
            <person name="Steindorff A."/>
            <person name="Ohm R.A."/>
            <person name="Martin F."/>
            <person name="Silar P."/>
            <person name="Natvig D.O."/>
            <person name="Lalanne C."/>
            <person name="Gautier V."/>
            <person name="Ament-Velasquez S.L."/>
            <person name="Kruys A."/>
            <person name="Hutchinson M.I."/>
            <person name="Powell A.J."/>
            <person name="Barry K."/>
            <person name="Miller A.N."/>
            <person name="Grigoriev I.V."/>
            <person name="Debuchy R."/>
            <person name="Gladieux P."/>
            <person name="Hiltunen Thoren M."/>
            <person name="Johannesson H."/>
        </authorList>
    </citation>
    <scope>NUCLEOTIDE SEQUENCE</scope>
    <source>
        <strain evidence="1">PSN293</strain>
    </source>
</reference>
<reference evidence="1" key="2">
    <citation type="submission" date="2023-05" db="EMBL/GenBank/DDBJ databases">
        <authorList>
            <consortium name="Lawrence Berkeley National Laboratory"/>
            <person name="Steindorff A."/>
            <person name="Hensen N."/>
            <person name="Bonometti L."/>
            <person name="Westerberg I."/>
            <person name="Brannstrom I.O."/>
            <person name="Guillou S."/>
            <person name="Cros-Aarteil S."/>
            <person name="Calhoun S."/>
            <person name="Haridas S."/>
            <person name="Kuo A."/>
            <person name="Mondo S."/>
            <person name="Pangilinan J."/>
            <person name="Riley R."/>
            <person name="Labutti K."/>
            <person name="Andreopoulos B."/>
            <person name="Lipzen A."/>
            <person name="Chen C."/>
            <person name="Yanf M."/>
            <person name="Daum C."/>
            <person name="Ng V."/>
            <person name="Clum A."/>
            <person name="Ohm R."/>
            <person name="Martin F."/>
            <person name="Silar P."/>
            <person name="Natvig D."/>
            <person name="Lalanne C."/>
            <person name="Gautier V."/>
            <person name="Ament-Velasquez S.L."/>
            <person name="Kruys A."/>
            <person name="Hutchinson M.I."/>
            <person name="Powell A.J."/>
            <person name="Barry K."/>
            <person name="Miller A.N."/>
            <person name="Grigoriev I.V."/>
            <person name="Debuchy R."/>
            <person name="Gladieux P."/>
            <person name="Thoren M.H."/>
            <person name="Johannesson H."/>
        </authorList>
    </citation>
    <scope>NUCLEOTIDE SEQUENCE</scope>
    <source>
        <strain evidence="1">PSN293</strain>
    </source>
</reference>
<dbReference type="PANTHER" id="PTHR39596">
    <property type="match status" value="1"/>
</dbReference>
<accession>A0AAN6Y1L2</accession>
<evidence type="ECO:0000313" key="2">
    <source>
        <dbReference type="Proteomes" id="UP001301769"/>
    </source>
</evidence>
<evidence type="ECO:0000313" key="1">
    <source>
        <dbReference type="EMBL" id="KAK4209671.1"/>
    </source>
</evidence>
<name>A0AAN6Y1L2_9PEZI</name>
<dbReference type="EMBL" id="MU858197">
    <property type="protein sequence ID" value="KAK4209671.1"/>
    <property type="molecule type" value="Genomic_DNA"/>
</dbReference>
<evidence type="ECO:0008006" key="3">
    <source>
        <dbReference type="Google" id="ProtNLM"/>
    </source>
</evidence>
<proteinExistence type="predicted"/>
<dbReference type="Proteomes" id="UP001301769">
    <property type="component" value="Unassembled WGS sequence"/>
</dbReference>